<dbReference type="InterPro" id="IPR036397">
    <property type="entry name" value="RNaseH_sf"/>
</dbReference>
<dbReference type="SUPFAM" id="SSF53098">
    <property type="entry name" value="Ribonuclease H-like"/>
    <property type="match status" value="1"/>
</dbReference>
<feature type="domain" description="RNase H type-1" evidence="2">
    <location>
        <begin position="775"/>
        <end position="921"/>
    </location>
</feature>
<dbReference type="GeneID" id="39988637"/>
<evidence type="ECO:0000259" key="2">
    <source>
        <dbReference type="PROSITE" id="PS50879"/>
    </source>
</evidence>
<dbReference type="GO" id="GO:0004523">
    <property type="term" value="F:RNA-DNA hybrid ribonuclease activity"/>
    <property type="evidence" value="ECO:0007669"/>
    <property type="project" value="InterPro"/>
</dbReference>
<evidence type="ECO:0000313" key="3">
    <source>
        <dbReference type="EMBL" id="ORC85644.1"/>
    </source>
</evidence>
<name>A0A1X0NLM9_9TRYP</name>
<dbReference type="Pfam" id="PF00078">
    <property type="entry name" value="RVT_1"/>
    <property type="match status" value="1"/>
</dbReference>
<dbReference type="InterPro" id="IPR052560">
    <property type="entry name" value="RdDP_mobile_element"/>
</dbReference>
<proteinExistence type="predicted"/>
<dbReference type="PANTHER" id="PTHR36688">
    <property type="entry name" value="ENDO/EXONUCLEASE/PHOSPHATASE DOMAIN-CONTAINING PROTEIN"/>
    <property type="match status" value="1"/>
</dbReference>
<evidence type="ECO:0000313" key="4">
    <source>
        <dbReference type="Proteomes" id="UP000192257"/>
    </source>
</evidence>
<dbReference type="PROSITE" id="PS50879">
    <property type="entry name" value="RNASE_H_1"/>
    <property type="match status" value="1"/>
</dbReference>
<comment type="caution">
    <text evidence="3">The sequence shown here is derived from an EMBL/GenBank/DDBJ whole genome shotgun (WGS) entry which is preliminary data.</text>
</comment>
<sequence>MDSDHSLISYSLAIGEGELSVTNTLPRRKSATFALGKADWPKFTSKCDSALANATTWQSVYRGILRAAKQTIPKGSRDNPRTIWTEDMDLASQQAEDAFQAHLATPHGDMLRNAFIRAKDRRNSAFRRGIQLLMESRAQKLGALSTPSWRYLRGLAASPPRPLSTVVLRSLNDRTCARPCQKANLLVRQFVQVSRALLTNTPPIRQDCRGALCDMDRPYTAYELDLAIHDAPLGTAPGPDGIMNDFLHHLGPVARNTLRVMINTSFASGEFPPQWKKGVTAPIPKPGKDPSRTESYRPVTLLSVLLKVAERMAHRCLTDSFLHHPRQFGFMALRCTTDVVTLMLDQITRGLNEFSMVEYPRTGGGSPNLHPRRHRSLAVLIDFSTAFDSLDHCKLLNILDRLPQLGPRTKRWLQNYLRGRYIKVRVDENTSRAQLTSAGVPQGSVLGPQLFLYYVDDLLCRLENIFSVSAFMYADDLTLVASGADIHACASAIQPALDVITTWAAEYNLKLNVSKSDAVLFYASSHTASDAEEVHLRLGHGTLRIESRPVKLLGVTIDRLLNFGPHVDKASKQTMIRRYQLKLVAQAGANHHTMRSFLIRHVHSVLLYGCEAVLPCIAPTYLQNLEVRYRGSCKASPGLSTATENSSVYLEANLLPLSKISMLRALAQHERFLRLPDTDDIRRAIYTQTEPPTMNRRTATPIPLPRETVLKELKRVCNIIGIPTDHPREPLICRRIRPWETELCHFIRFHQPQYDKDASEEVKKRAFEAVYTKLSSHRFELWTDGSSSLAESASGAAALLYDGTATHDTPLQLYHAAAGALACSYRAKCLALEGGLSHLLLPALQNIQDPTSILIATDSLPAIEAIRAGPLAVHDRVTEDIWLMLLSLACRNITVDIIFSPAHCGIQRNEAADAEANRARDPPQDSIQFGTLIFLLRLRDCTGSRSNMKRNAELPHDRL</sequence>
<dbReference type="CDD" id="cd01650">
    <property type="entry name" value="RT_nLTR_like"/>
    <property type="match status" value="1"/>
</dbReference>
<dbReference type="STRING" id="67003.A0A1X0NLM9"/>
<dbReference type="Gene3D" id="3.30.420.10">
    <property type="entry name" value="Ribonuclease H-like superfamily/Ribonuclease H"/>
    <property type="match status" value="1"/>
</dbReference>
<evidence type="ECO:0008006" key="5">
    <source>
        <dbReference type="Google" id="ProtNLM"/>
    </source>
</evidence>
<gene>
    <name evidence="3" type="ORF">TM35_000331010</name>
</gene>
<dbReference type="OrthoDB" id="250675at2759"/>
<dbReference type="GO" id="GO:0003676">
    <property type="term" value="F:nucleic acid binding"/>
    <property type="evidence" value="ECO:0007669"/>
    <property type="project" value="InterPro"/>
</dbReference>
<dbReference type="VEuPathDB" id="TriTrypDB:TM35_000331010"/>
<dbReference type="AlphaFoldDB" id="A0A1X0NLM9"/>
<reference evidence="3 4" key="1">
    <citation type="submission" date="2017-03" db="EMBL/GenBank/DDBJ databases">
        <title>An alternative strategy for trypanosome survival in the mammalian bloodstream revealed through genome and transcriptome analysis of the ubiquitous bovine parasite Trypanosoma (Megatrypanum) theileri.</title>
        <authorList>
            <person name="Kelly S."/>
            <person name="Ivens A."/>
            <person name="Mott A."/>
            <person name="O'Neill E."/>
            <person name="Emms D."/>
            <person name="Macleod O."/>
            <person name="Voorheis P."/>
            <person name="Matthews J."/>
            <person name="Matthews K."/>
            <person name="Carrington M."/>
        </authorList>
    </citation>
    <scope>NUCLEOTIDE SEQUENCE [LARGE SCALE GENOMIC DNA]</scope>
    <source>
        <strain evidence="3">Edinburgh</strain>
    </source>
</reference>
<evidence type="ECO:0000259" key="1">
    <source>
        <dbReference type="PROSITE" id="PS50878"/>
    </source>
</evidence>
<dbReference type="EMBL" id="NBCO01000033">
    <property type="protein sequence ID" value="ORC85644.1"/>
    <property type="molecule type" value="Genomic_DNA"/>
</dbReference>
<dbReference type="RefSeq" id="XP_028879710.1">
    <property type="nucleotide sequence ID" value="XM_029028857.1"/>
</dbReference>
<dbReference type="InterPro" id="IPR002156">
    <property type="entry name" value="RNaseH_domain"/>
</dbReference>
<organism evidence="3 4">
    <name type="scientific">Trypanosoma theileri</name>
    <dbReference type="NCBI Taxonomy" id="67003"/>
    <lineage>
        <taxon>Eukaryota</taxon>
        <taxon>Discoba</taxon>
        <taxon>Euglenozoa</taxon>
        <taxon>Kinetoplastea</taxon>
        <taxon>Metakinetoplastina</taxon>
        <taxon>Trypanosomatida</taxon>
        <taxon>Trypanosomatidae</taxon>
        <taxon>Trypanosoma</taxon>
    </lineage>
</organism>
<dbReference type="SUPFAM" id="SSF56672">
    <property type="entry name" value="DNA/RNA polymerases"/>
    <property type="match status" value="1"/>
</dbReference>
<dbReference type="InterPro" id="IPR000477">
    <property type="entry name" value="RT_dom"/>
</dbReference>
<dbReference type="PROSITE" id="PS50878">
    <property type="entry name" value="RT_POL"/>
    <property type="match status" value="1"/>
</dbReference>
<accession>A0A1X0NLM9</accession>
<feature type="domain" description="Reverse transcriptase" evidence="1">
    <location>
        <begin position="264"/>
        <end position="557"/>
    </location>
</feature>
<dbReference type="PANTHER" id="PTHR36688:SF2">
    <property type="entry name" value="ENDONUCLEASE_EXONUCLEASE_PHOSPHATASE DOMAIN-CONTAINING PROTEIN"/>
    <property type="match status" value="1"/>
</dbReference>
<dbReference type="InterPro" id="IPR012337">
    <property type="entry name" value="RNaseH-like_sf"/>
</dbReference>
<dbReference type="Proteomes" id="UP000192257">
    <property type="component" value="Unassembled WGS sequence"/>
</dbReference>
<keyword evidence="4" id="KW-1185">Reference proteome</keyword>
<dbReference type="InterPro" id="IPR043502">
    <property type="entry name" value="DNA/RNA_pol_sf"/>
</dbReference>
<protein>
    <recommendedName>
        <fullName evidence="5">Tbingi protein</fullName>
    </recommendedName>
</protein>